<keyword evidence="3" id="KW-0540">Nuclease</keyword>
<dbReference type="GO" id="GO:0004519">
    <property type="term" value="F:endonuclease activity"/>
    <property type="evidence" value="ECO:0007669"/>
    <property type="project" value="UniProtKB-KW"/>
</dbReference>
<dbReference type="PANTHER" id="PTHR33877:SF2">
    <property type="entry name" value="OS07G0170200 PROTEIN"/>
    <property type="match status" value="1"/>
</dbReference>
<dbReference type="Proteomes" id="UP000198131">
    <property type="component" value="Unassembled WGS sequence"/>
</dbReference>
<dbReference type="EMBL" id="FYEW01000001">
    <property type="protein sequence ID" value="SNC62350.1"/>
    <property type="molecule type" value="Genomic_DNA"/>
</dbReference>
<keyword evidence="3" id="KW-0255">Endonuclease</keyword>
<sequence length="146" mass="16625">MKLRRVGKNRDPETGEVQYFKAGSYGKTPARIQADYYPPDKPPSKGKKARRRKRQKEKYATCPPRPLFHAETPKLTPSQRKTIRQQLIARDGNHCQQCNSRLYLTIDHIVPRGRGGGNHLGNLQLLCLPCNEAKGDKMPYELDQAA</sequence>
<evidence type="ECO:0000259" key="2">
    <source>
        <dbReference type="SMART" id="SM00507"/>
    </source>
</evidence>
<dbReference type="GO" id="GO:0008270">
    <property type="term" value="F:zinc ion binding"/>
    <property type="evidence" value="ECO:0007669"/>
    <property type="project" value="InterPro"/>
</dbReference>
<evidence type="ECO:0000256" key="1">
    <source>
        <dbReference type="SAM" id="MobiDB-lite"/>
    </source>
</evidence>
<organism evidence="3 4">
    <name type="scientific">Hymenobacter gelipurpurascens</name>
    <dbReference type="NCBI Taxonomy" id="89968"/>
    <lineage>
        <taxon>Bacteria</taxon>
        <taxon>Pseudomonadati</taxon>
        <taxon>Bacteroidota</taxon>
        <taxon>Cytophagia</taxon>
        <taxon>Cytophagales</taxon>
        <taxon>Hymenobacteraceae</taxon>
        <taxon>Hymenobacter</taxon>
    </lineage>
</organism>
<keyword evidence="4" id="KW-1185">Reference proteome</keyword>
<dbReference type="PANTHER" id="PTHR33877">
    <property type="entry name" value="SLL1193 PROTEIN"/>
    <property type="match status" value="1"/>
</dbReference>
<protein>
    <submittedName>
        <fullName evidence="3">HNH endonuclease</fullName>
    </submittedName>
</protein>
<dbReference type="RefSeq" id="WP_088841971.1">
    <property type="nucleotide sequence ID" value="NZ_FYEW01000001.1"/>
</dbReference>
<dbReference type="GO" id="GO:0003676">
    <property type="term" value="F:nucleic acid binding"/>
    <property type="evidence" value="ECO:0007669"/>
    <property type="project" value="InterPro"/>
</dbReference>
<dbReference type="InterPro" id="IPR002711">
    <property type="entry name" value="HNH"/>
</dbReference>
<dbReference type="CDD" id="cd00085">
    <property type="entry name" value="HNHc"/>
    <property type="match status" value="1"/>
</dbReference>
<gene>
    <name evidence="3" type="ORF">SAMN06265337_0652</name>
</gene>
<dbReference type="OrthoDB" id="9802901at2"/>
<accession>A0A212T913</accession>
<reference evidence="4" key="1">
    <citation type="submission" date="2017-06" db="EMBL/GenBank/DDBJ databases">
        <authorList>
            <person name="Varghese N."/>
            <person name="Submissions S."/>
        </authorList>
    </citation>
    <scope>NUCLEOTIDE SEQUENCE [LARGE SCALE GENOMIC DNA]</scope>
    <source>
        <strain evidence="4">DSM 11116</strain>
    </source>
</reference>
<dbReference type="InterPro" id="IPR052892">
    <property type="entry name" value="NA-targeting_endonuclease"/>
</dbReference>
<evidence type="ECO:0000313" key="3">
    <source>
        <dbReference type="EMBL" id="SNC62350.1"/>
    </source>
</evidence>
<dbReference type="InterPro" id="IPR003615">
    <property type="entry name" value="HNH_nuc"/>
</dbReference>
<dbReference type="AlphaFoldDB" id="A0A212T913"/>
<evidence type="ECO:0000313" key="4">
    <source>
        <dbReference type="Proteomes" id="UP000198131"/>
    </source>
</evidence>
<dbReference type="SMART" id="SM00507">
    <property type="entry name" value="HNHc"/>
    <property type="match status" value="1"/>
</dbReference>
<name>A0A212T913_9BACT</name>
<proteinExistence type="predicted"/>
<dbReference type="Pfam" id="PF01844">
    <property type="entry name" value="HNH"/>
    <property type="match status" value="1"/>
</dbReference>
<feature type="domain" description="HNH nuclease" evidence="2">
    <location>
        <begin position="82"/>
        <end position="132"/>
    </location>
</feature>
<feature type="compositionally biased region" description="Basic residues" evidence="1">
    <location>
        <begin position="44"/>
        <end position="56"/>
    </location>
</feature>
<keyword evidence="3" id="KW-0378">Hydrolase</keyword>
<feature type="region of interest" description="Disordered" evidence="1">
    <location>
        <begin position="1"/>
        <end position="80"/>
    </location>
</feature>
<dbReference type="Gene3D" id="1.10.30.50">
    <property type="match status" value="1"/>
</dbReference>